<feature type="transmembrane region" description="Helical" evidence="1">
    <location>
        <begin position="122"/>
        <end position="147"/>
    </location>
</feature>
<dbReference type="AlphaFoldDB" id="A0AAE9ZHK5"/>
<keyword evidence="1" id="KW-0812">Transmembrane</keyword>
<feature type="transmembrane region" description="Helical" evidence="1">
    <location>
        <begin position="188"/>
        <end position="206"/>
    </location>
</feature>
<dbReference type="KEGG" id="hfl:PUV54_07070"/>
<dbReference type="InterPro" id="IPR036259">
    <property type="entry name" value="MFS_trans_sf"/>
</dbReference>
<reference evidence="2" key="1">
    <citation type="submission" date="2023-02" db="EMBL/GenBank/DDBJ databases">
        <title>Genome sequence of Hyphococcus flavus.</title>
        <authorList>
            <person name="Rong J.-C."/>
            <person name="Zhao Q."/>
            <person name="Yi M."/>
            <person name="Wu J.-Y."/>
        </authorList>
    </citation>
    <scope>NUCLEOTIDE SEQUENCE</scope>
    <source>
        <strain evidence="2">MCCC 1K03223</strain>
    </source>
</reference>
<sequence>MTDKKAADDARKLKIFIGAIYVNAFALGSIIMGFEMLGSRYLAPYFGGDIFTWGALISTVLMALMLGAYVGGHVADKRPSTTLLGLIIVAAAVFLFLLPFIADPLFGALIDSIENVRAGVLVAAFLLNIIPVTVLGVYTPFAVRLLLQHSKGAGRLVGSINATSTFGSITGTLATTFFLIPMIGSRDITTIFAFIVLACAVSHLFLSRLWKEEH</sequence>
<feature type="transmembrane region" description="Helical" evidence="1">
    <location>
        <begin position="83"/>
        <end position="102"/>
    </location>
</feature>
<dbReference type="Proteomes" id="UP001214043">
    <property type="component" value="Chromosome"/>
</dbReference>
<protein>
    <submittedName>
        <fullName evidence="2">Fused MFS/spermidine synthase</fullName>
    </submittedName>
</protein>
<dbReference type="NCBIfam" id="NF037959">
    <property type="entry name" value="MFS_SpdSyn"/>
    <property type="match status" value="1"/>
</dbReference>
<keyword evidence="3" id="KW-1185">Reference proteome</keyword>
<evidence type="ECO:0000313" key="2">
    <source>
        <dbReference type="EMBL" id="WDI32957.1"/>
    </source>
</evidence>
<feature type="transmembrane region" description="Helical" evidence="1">
    <location>
        <begin position="50"/>
        <end position="71"/>
    </location>
</feature>
<keyword evidence="1" id="KW-1133">Transmembrane helix</keyword>
<organism evidence="2 3">
    <name type="scientific">Hyphococcus flavus</name>
    <dbReference type="NCBI Taxonomy" id="1866326"/>
    <lineage>
        <taxon>Bacteria</taxon>
        <taxon>Pseudomonadati</taxon>
        <taxon>Pseudomonadota</taxon>
        <taxon>Alphaproteobacteria</taxon>
        <taxon>Parvularculales</taxon>
        <taxon>Parvularculaceae</taxon>
        <taxon>Hyphococcus</taxon>
    </lineage>
</organism>
<dbReference type="EMBL" id="CP118166">
    <property type="protein sequence ID" value="WDI32957.1"/>
    <property type="molecule type" value="Genomic_DNA"/>
</dbReference>
<dbReference type="SUPFAM" id="SSF103473">
    <property type="entry name" value="MFS general substrate transporter"/>
    <property type="match status" value="1"/>
</dbReference>
<gene>
    <name evidence="2" type="ORF">PUV54_07070</name>
</gene>
<accession>A0AAE9ZHK5</accession>
<feature type="transmembrane region" description="Helical" evidence="1">
    <location>
        <begin position="159"/>
        <end position="182"/>
    </location>
</feature>
<feature type="transmembrane region" description="Helical" evidence="1">
    <location>
        <begin position="15"/>
        <end position="38"/>
    </location>
</feature>
<evidence type="ECO:0000313" key="3">
    <source>
        <dbReference type="Proteomes" id="UP001214043"/>
    </source>
</evidence>
<evidence type="ECO:0000256" key="1">
    <source>
        <dbReference type="SAM" id="Phobius"/>
    </source>
</evidence>
<keyword evidence="1" id="KW-0472">Membrane</keyword>
<dbReference type="RefSeq" id="WP_274494913.1">
    <property type="nucleotide sequence ID" value="NZ_CP118166.1"/>
</dbReference>
<proteinExistence type="predicted"/>
<name>A0AAE9ZHK5_9PROT</name>
<dbReference type="Gene3D" id="1.20.1250.20">
    <property type="entry name" value="MFS general substrate transporter like domains"/>
    <property type="match status" value="1"/>
</dbReference>